<keyword evidence="1" id="KW-1133">Transmembrane helix</keyword>
<evidence type="ECO:0000313" key="2">
    <source>
        <dbReference type="EMBL" id="QHT77922.1"/>
    </source>
</evidence>
<organism evidence="2">
    <name type="scientific">viral metagenome</name>
    <dbReference type="NCBI Taxonomy" id="1070528"/>
    <lineage>
        <taxon>unclassified sequences</taxon>
        <taxon>metagenomes</taxon>
        <taxon>organismal metagenomes</taxon>
    </lineage>
</organism>
<reference evidence="2" key="1">
    <citation type="journal article" date="2020" name="Nature">
        <title>Giant virus diversity and host interactions through global metagenomics.</title>
        <authorList>
            <person name="Schulz F."/>
            <person name="Roux S."/>
            <person name="Paez-Espino D."/>
            <person name="Jungbluth S."/>
            <person name="Walsh D.A."/>
            <person name="Denef V.J."/>
            <person name="McMahon K.D."/>
            <person name="Konstantinidis K.T."/>
            <person name="Eloe-Fadrosh E.A."/>
            <person name="Kyrpides N.C."/>
            <person name="Woyke T."/>
        </authorList>
    </citation>
    <scope>NUCLEOTIDE SEQUENCE</scope>
    <source>
        <strain evidence="2">GVMAG-M-3300023179-90</strain>
    </source>
</reference>
<evidence type="ECO:0008006" key="3">
    <source>
        <dbReference type="Google" id="ProtNLM"/>
    </source>
</evidence>
<feature type="transmembrane region" description="Helical" evidence="1">
    <location>
        <begin position="147"/>
        <end position="166"/>
    </location>
</feature>
<proteinExistence type="predicted"/>
<name>A0A6C0HBD2_9ZZZZ</name>
<dbReference type="SUPFAM" id="SSF49899">
    <property type="entry name" value="Concanavalin A-like lectins/glucanases"/>
    <property type="match status" value="1"/>
</dbReference>
<dbReference type="InterPro" id="IPR013320">
    <property type="entry name" value="ConA-like_dom_sf"/>
</dbReference>
<dbReference type="Gene3D" id="2.60.120.200">
    <property type="match status" value="1"/>
</dbReference>
<keyword evidence="1" id="KW-0812">Transmembrane</keyword>
<feature type="transmembrane region" description="Helical" evidence="1">
    <location>
        <begin position="47"/>
        <end position="65"/>
    </location>
</feature>
<keyword evidence="1" id="KW-0472">Membrane</keyword>
<dbReference type="AlphaFoldDB" id="A0A6C0HBD2"/>
<protein>
    <recommendedName>
        <fullName evidence="3">LamG-like jellyroll fold domain-containing protein</fullName>
    </recommendedName>
</protein>
<evidence type="ECO:0000256" key="1">
    <source>
        <dbReference type="SAM" id="Phobius"/>
    </source>
</evidence>
<feature type="transmembrane region" description="Helical" evidence="1">
    <location>
        <begin position="178"/>
        <end position="194"/>
    </location>
</feature>
<feature type="transmembrane region" description="Helical" evidence="1">
    <location>
        <begin position="17"/>
        <end position="35"/>
    </location>
</feature>
<feature type="transmembrane region" description="Helical" evidence="1">
    <location>
        <begin position="109"/>
        <end position="135"/>
    </location>
</feature>
<dbReference type="EMBL" id="MN739923">
    <property type="protein sequence ID" value="QHT77922.1"/>
    <property type="molecule type" value="Genomic_DNA"/>
</dbReference>
<dbReference type="Pfam" id="PF13385">
    <property type="entry name" value="Laminin_G_3"/>
    <property type="match status" value="1"/>
</dbReference>
<accession>A0A6C0HBD2</accession>
<sequence length="394" mass="46117">MFLSDILNIFGNNTSSLYYYAIFFIIIALFTMAIFKFNDNIQKFSVLNYIILLIIILPFLLFVLMKPVSTTEQTIQINPTFIIFASIFLLLFIYGCVNMYSKITLQNIVIMSYVLAIILGMIVLLTLSILFTILSTKLRTYTGWSGIFIRLLFYLPCLLIDFVEYIKQQYKLTTNTTYILFITELLFILFYFYFPKIAHFILKGTYGESILPDSRFLTSEYSFPINKLMYNTDSKSSNKMYRQDFAISMWTYIVPQPDNFSAYKGESNIFTMGNSMPKITYYNKPDDIHMRNNLIFYYKEDKYTIPNEAQKWTNIVLNYTSNSLDIFINGELKRSFTIQHPNNYDSINEIITGSNDGLDGAICNITYYDKHLSKFEINNNYKLLANKNPPVNEY</sequence>
<feature type="transmembrane region" description="Helical" evidence="1">
    <location>
        <begin position="77"/>
        <end position="97"/>
    </location>
</feature>